<feature type="domain" description="PAS" evidence="2">
    <location>
        <begin position="42"/>
        <end position="78"/>
    </location>
</feature>
<feature type="coiled-coil region" evidence="1">
    <location>
        <begin position="15"/>
        <end position="45"/>
    </location>
</feature>
<dbReference type="Proteomes" id="UP000178187">
    <property type="component" value="Unassembled WGS sequence"/>
</dbReference>
<dbReference type="Pfam" id="PF13426">
    <property type="entry name" value="PAS_9"/>
    <property type="match status" value="2"/>
</dbReference>
<dbReference type="Pfam" id="PF08447">
    <property type="entry name" value="PAS_3"/>
    <property type="match status" value="1"/>
</dbReference>
<dbReference type="InterPro" id="IPR013767">
    <property type="entry name" value="PAS_fold"/>
</dbReference>
<feature type="domain" description="PAC" evidence="3">
    <location>
        <begin position="494"/>
        <end position="546"/>
    </location>
</feature>
<feature type="domain" description="PAS" evidence="2">
    <location>
        <begin position="296"/>
        <end position="366"/>
    </location>
</feature>
<dbReference type="PROSITE" id="PS50112">
    <property type="entry name" value="PAS"/>
    <property type="match status" value="3"/>
</dbReference>
<dbReference type="InterPro" id="IPR000700">
    <property type="entry name" value="PAS-assoc_C"/>
</dbReference>
<name>A0A1G1KR04_9BACT</name>
<dbReference type="InterPro" id="IPR013656">
    <property type="entry name" value="PAS_4"/>
</dbReference>
<evidence type="ECO:0000256" key="1">
    <source>
        <dbReference type="SAM" id="Coils"/>
    </source>
</evidence>
<dbReference type="CDD" id="cd00130">
    <property type="entry name" value="PAS"/>
    <property type="match status" value="5"/>
</dbReference>
<dbReference type="InterPro" id="IPR001610">
    <property type="entry name" value="PAC"/>
</dbReference>
<keyword evidence="1" id="KW-0175">Coiled coil</keyword>
<gene>
    <name evidence="4" type="ORF">A3G33_06195</name>
</gene>
<organism evidence="4 5">
    <name type="scientific">Candidatus Danuiimicrobium aquiferis</name>
    <dbReference type="NCBI Taxonomy" id="1801832"/>
    <lineage>
        <taxon>Bacteria</taxon>
        <taxon>Pseudomonadati</taxon>
        <taxon>Candidatus Omnitrophota</taxon>
        <taxon>Candidatus Danuiimicrobium</taxon>
    </lineage>
</organism>
<protein>
    <recommendedName>
        <fullName evidence="6">PAS domain S-box protein</fullName>
    </recommendedName>
</protein>
<dbReference type="InterPro" id="IPR000014">
    <property type="entry name" value="PAS"/>
</dbReference>
<dbReference type="SMART" id="SM00086">
    <property type="entry name" value="PAC"/>
    <property type="match status" value="5"/>
</dbReference>
<dbReference type="GO" id="GO:0006355">
    <property type="term" value="P:regulation of DNA-templated transcription"/>
    <property type="evidence" value="ECO:0007669"/>
    <property type="project" value="InterPro"/>
</dbReference>
<proteinExistence type="predicted"/>
<dbReference type="PANTHER" id="PTHR44757:SF2">
    <property type="entry name" value="BIOFILM ARCHITECTURE MAINTENANCE PROTEIN MBAA"/>
    <property type="match status" value="1"/>
</dbReference>
<feature type="domain" description="PAS" evidence="2">
    <location>
        <begin position="423"/>
        <end position="471"/>
    </location>
</feature>
<dbReference type="NCBIfam" id="TIGR00229">
    <property type="entry name" value="sensory_box"/>
    <property type="match status" value="5"/>
</dbReference>
<feature type="domain" description="PAC" evidence="3">
    <location>
        <begin position="618"/>
        <end position="671"/>
    </location>
</feature>
<feature type="domain" description="PAC" evidence="3">
    <location>
        <begin position="370"/>
        <end position="422"/>
    </location>
</feature>
<evidence type="ECO:0008006" key="6">
    <source>
        <dbReference type="Google" id="ProtNLM"/>
    </source>
</evidence>
<evidence type="ECO:0000259" key="2">
    <source>
        <dbReference type="PROSITE" id="PS50112"/>
    </source>
</evidence>
<dbReference type="SUPFAM" id="SSF55785">
    <property type="entry name" value="PYP-like sensor domain (PAS domain)"/>
    <property type="match status" value="5"/>
</dbReference>
<dbReference type="InterPro" id="IPR052155">
    <property type="entry name" value="Biofilm_reg_signaling"/>
</dbReference>
<sequence>MSVQNPEDFSLSGRIDGLEKQVSELQKTEARLKSLNKILSESEEKFRRLFDMSGEAMMVLSEDGIFLDCNSAALDLYGCKEKNEFVTKTPADFSPENQPDGEPSQIKAQKVIASTIRKGSGFFEWTHKRKNGELFSTNVLLTQIHLKGDSVIYGIVRDISAPKKIEEQIVREKIFSETLLNSLPGILYMFGPGGKIVRWNENFERVTQYSADEISRLRPADFISTSDREQALLRFKMIFMTKERAIMETRVLTKHGHEIPYLFIGTYLEIDGSAYVMVTGTDLTELKKTETMVQESQERFHGAFISSSIGMAIVSLDGRWIEVNHSLCEIVGYSEQELFKKAVREITRPDDIDLDADAMQQLLSGLIPNYHIEKRYIHRKGHEVWVSISISLVRGEKETPDHFVYQVQDIGERKRYEEMLRQAKEYAELLFQSSPSAIFTVDRSRRITSWNKRAEEITGYRADEIMGKECLVFAGSPCDKQCRLFSGAREKSMVCIECRILTKQGEKRFISKNTDFLRNETGKIIGGIESFNDVTVLKRMEEDLRASEQRYRTLVKNIPLKIFYKDINSVYLLCNEQFAQDLKVQPAEIKGKTDDDFFSKEMADKHRADDLKVMSAGEKLETDESYFLNGQEFFIHTLKTPVKDTDERTIGVLGIFWDITDRKKAERELEEKVRQLETFQKVSIGRELKMVDMKKRLKELEKNSGLKGKE</sequence>
<dbReference type="PROSITE" id="PS50113">
    <property type="entry name" value="PAC"/>
    <property type="match status" value="3"/>
</dbReference>
<dbReference type="EMBL" id="MHFR01000064">
    <property type="protein sequence ID" value="OGW95374.1"/>
    <property type="molecule type" value="Genomic_DNA"/>
</dbReference>
<dbReference type="AlphaFoldDB" id="A0A1G1KR04"/>
<reference evidence="4 5" key="1">
    <citation type="journal article" date="2016" name="Nat. Commun.">
        <title>Thousands of microbial genomes shed light on interconnected biogeochemical processes in an aquifer system.</title>
        <authorList>
            <person name="Anantharaman K."/>
            <person name="Brown C.T."/>
            <person name="Hug L.A."/>
            <person name="Sharon I."/>
            <person name="Castelle C.J."/>
            <person name="Probst A.J."/>
            <person name="Thomas B.C."/>
            <person name="Singh A."/>
            <person name="Wilkins M.J."/>
            <person name="Karaoz U."/>
            <person name="Brodie E.L."/>
            <person name="Williams K.H."/>
            <person name="Hubbard S.S."/>
            <person name="Banfield J.F."/>
        </authorList>
    </citation>
    <scope>NUCLEOTIDE SEQUENCE [LARGE SCALE GENOMIC DNA]</scope>
</reference>
<accession>A0A1G1KR04</accession>
<dbReference type="Pfam" id="PF00989">
    <property type="entry name" value="PAS"/>
    <property type="match status" value="1"/>
</dbReference>
<evidence type="ECO:0000313" key="5">
    <source>
        <dbReference type="Proteomes" id="UP000178187"/>
    </source>
</evidence>
<dbReference type="InterPro" id="IPR013655">
    <property type="entry name" value="PAS_fold_3"/>
</dbReference>
<dbReference type="SMART" id="SM00091">
    <property type="entry name" value="PAS"/>
    <property type="match status" value="5"/>
</dbReference>
<dbReference type="InterPro" id="IPR035965">
    <property type="entry name" value="PAS-like_dom_sf"/>
</dbReference>
<evidence type="ECO:0000259" key="3">
    <source>
        <dbReference type="PROSITE" id="PS50113"/>
    </source>
</evidence>
<dbReference type="Gene3D" id="3.30.450.20">
    <property type="entry name" value="PAS domain"/>
    <property type="match status" value="5"/>
</dbReference>
<evidence type="ECO:0000313" key="4">
    <source>
        <dbReference type="EMBL" id="OGW95374.1"/>
    </source>
</evidence>
<comment type="caution">
    <text evidence="4">The sequence shown here is derived from an EMBL/GenBank/DDBJ whole genome shotgun (WGS) entry which is preliminary data.</text>
</comment>
<dbReference type="Pfam" id="PF08448">
    <property type="entry name" value="PAS_4"/>
    <property type="match status" value="1"/>
</dbReference>
<dbReference type="PANTHER" id="PTHR44757">
    <property type="entry name" value="DIGUANYLATE CYCLASE DGCP"/>
    <property type="match status" value="1"/>
</dbReference>